<dbReference type="GO" id="GO:0008703">
    <property type="term" value="F:5-amino-6-(5-phosphoribosylamino)uracil reductase activity"/>
    <property type="evidence" value="ECO:0007669"/>
    <property type="project" value="EnsemblFungi"/>
</dbReference>
<evidence type="ECO:0000256" key="3">
    <source>
        <dbReference type="ARBA" id="ARBA00009723"/>
    </source>
</evidence>
<evidence type="ECO:0000313" key="15">
    <source>
        <dbReference type="Proteomes" id="UP000095085"/>
    </source>
</evidence>
<sequence length="255" mass="28287">MATLIDGLLETHLTNYLPQNLQKNVDRPFVTLTYAQSLDSRIAAQPGERTAISHQETKTMTHYLRSKHDAILVGVGTVLADDPKLNCRYKKAFSFQSKASTIKPVIIDPKAKWKYLNSQLHQLVKSGEAEAPYIVIDQNTTLSDEETNCLKACGGNYIVLPLLGKSNVDQWNLILKALKDLDIKSVMIEGGARVINDLLKIQAREYKIIDSLVITIGPVFLGKDGVEVSPVSSLDLRFVRWWSGGRDSVLAALPN</sequence>
<proteinExistence type="inferred from homology"/>
<evidence type="ECO:0000256" key="1">
    <source>
        <dbReference type="ARBA" id="ARBA00003555"/>
    </source>
</evidence>
<evidence type="ECO:0000259" key="13">
    <source>
        <dbReference type="Pfam" id="PF01872"/>
    </source>
</evidence>
<dbReference type="InterPro" id="IPR024072">
    <property type="entry name" value="DHFR-like_dom_sf"/>
</dbReference>
<comment type="similarity">
    <text evidence="3">Belongs to the HTP reductase family.</text>
</comment>
<dbReference type="PANTHER" id="PTHR38011">
    <property type="entry name" value="DIHYDROFOLATE REDUCTASE FAMILY PROTEIN (AFU_ORTHOLOGUE AFUA_8G06820)"/>
    <property type="match status" value="1"/>
</dbReference>
<evidence type="ECO:0000256" key="4">
    <source>
        <dbReference type="ARBA" id="ARBA00012851"/>
    </source>
</evidence>
<keyword evidence="6" id="KW-0686">Riboflavin biosynthesis</keyword>
<comment type="function">
    <text evidence="1">Catalyzes an early step in riboflavin biosynthesis, the NADPH-dependent reduction of the ribose side chain of 2,5-diamino-6-ribosylamino-4(3H)-pyrimidinone 5'-phosphate, yielding 2,5-diamino-6-ribitylamino-4(3H)-pyrimidinone 5'-phosphate.</text>
</comment>
<dbReference type="STRING" id="984485.A0A1E4RFX5"/>
<protein>
    <recommendedName>
        <fullName evidence="5">2,5-diamino-6-ribosylamino-4(3H)-pyrimidinone 5'-phosphate reductase</fullName>
        <ecNumber evidence="4">1.1.1.302</ecNumber>
    </recommendedName>
    <alternativeName>
        <fullName evidence="10">2,5-diamino-6-(5-phospho-D-ribosylamino)pyrimidin-4(3H)-one reductase</fullName>
    </alternativeName>
    <alternativeName>
        <fullName evidence="9">2,5-diamino-6-ribitylamino-4(3H)-pyrimidinone 5'-phosphate synthase</fullName>
    </alternativeName>
</protein>
<evidence type="ECO:0000256" key="7">
    <source>
        <dbReference type="ARBA" id="ARBA00022857"/>
    </source>
</evidence>
<evidence type="ECO:0000313" key="14">
    <source>
        <dbReference type="EMBL" id="ODV66160.1"/>
    </source>
</evidence>
<accession>A0A1E4RFX5</accession>
<gene>
    <name evidence="14" type="ORF">HYPBUDRAFT_158171</name>
</gene>
<dbReference type="EMBL" id="KV454543">
    <property type="protein sequence ID" value="ODV66160.1"/>
    <property type="molecule type" value="Genomic_DNA"/>
</dbReference>
<reference evidence="15" key="1">
    <citation type="submission" date="2016-05" db="EMBL/GenBank/DDBJ databases">
        <title>Comparative genomics of biotechnologically important yeasts.</title>
        <authorList>
            <consortium name="DOE Joint Genome Institute"/>
            <person name="Riley R."/>
            <person name="Haridas S."/>
            <person name="Wolfe K.H."/>
            <person name="Lopes M.R."/>
            <person name="Hittinger C.T."/>
            <person name="Goker M."/>
            <person name="Salamov A."/>
            <person name="Wisecaver J."/>
            <person name="Long T.M."/>
            <person name="Aerts A.L."/>
            <person name="Barry K."/>
            <person name="Choi C."/>
            <person name="Clum A."/>
            <person name="Coughlan A.Y."/>
            <person name="Deshpande S."/>
            <person name="Douglass A.P."/>
            <person name="Hanson S.J."/>
            <person name="Klenk H.-P."/>
            <person name="Labutti K."/>
            <person name="Lapidus A."/>
            <person name="Lindquist E."/>
            <person name="Lipzen A."/>
            <person name="Meier-Kolthoff J.P."/>
            <person name="Ohm R.A."/>
            <person name="Otillar R.P."/>
            <person name="Pangilinan J."/>
            <person name="Peng Y."/>
            <person name="Rokas A."/>
            <person name="Rosa C.A."/>
            <person name="Scheuner C."/>
            <person name="Sibirny A.A."/>
            <person name="Slot J.C."/>
            <person name="Stielow J.B."/>
            <person name="Sun H."/>
            <person name="Kurtzman C.P."/>
            <person name="Blackwell M."/>
            <person name="Grigoriev I.V."/>
            <person name="Jeffries T.W."/>
        </authorList>
    </citation>
    <scope>NUCLEOTIDE SEQUENCE [LARGE SCALE GENOMIC DNA]</scope>
    <source>
        <strain evidence="15">NRRL Y-1933</strain>
    </source>
</reference>
<evidence type="ECO:0000256" key="2">
    <source>
        <dbReference type="ARBA" id="ARBA00005104"/>
    </source>
</evidence>
<feature type="domain" description="Bacterial bifunctional deaminase-reductase C-terminal" evidence="13">
    <location>
        <begin position="28"/>
        <end position="249"/>
    </location>
</feature>
<evidence type="ECO:0000256" key="12">
    <source>
        <dbReference type="ARBA" id="ARBA00049020"/>
    </source>
</evidence>
<evidence type="ECO:0000256" key="9">
    <source>
        <dbReference type="ARBA" id="ARBA00030073"/>
    </source>
</evidence>
<dbReference type="GeneID" id="30996901"/>
<dbReference type="PANTHER" id="PTHR38011:SF7">
    <property type="entry name" value="2,5-DIAMINO-6-RIBOSYLAMINO-4(3H)-PYRIMIDINONE 5'-PHOSPHATE REDUCTASE"/>
    <property type="match status" value="1"/>
</dbReference>
<keyword evidence="8" id="KW-0560">Oxidoreductase</keyword>
<dbReference type="AlphaFoldDB" id="A0A1E4RFX5"/>
<dbReference type="InterPro" id="IPR050765">
    <property type="entry name" value="Riboflavin_Biosynth_HTPR"/>
</dbReference>
<dbReference type="Gene3D" id="3.40.430.10">
    <property type="entry name" value="Dihydrofolate Reductase, subunit A"/>
    <property type="match status" value="1"/>
</dbReference>
<evidence type="ECO:0000256" key="10">
    <source>
        <dbReference type="ARBA" id="ARBA00031630"/>
    </source>
</evidence>
<dbReference type="GO" id="GO:0009231">
    <property type="term" value="P:riboflavin biosynthetic process"/>
    <property type="evidence" value="ECO:0007669"/>
    <property type="project" value="UniProtKB-KW"/>
</dbReference>
<dbReference type="EC" id="1.1.1.302" evidence="4"/>
<dbReference type="Proteomes" id="UP000095085">
    <property type="component" value="Unassembled WGS sequence"/>
</dbReference>
<dbReference type="InterPro" id="IPR002734">
    <property type="entry name" value="RibDG_C"/>
</dbReference>
<organism evidence="14 15">
    <name type="scientific">Hyphopichia burtonii NRRL Y-1933</name>
    <dbReference type="NCBI Taxonomy" id="984485"/>
    <lineage>
        <taxon>Eukaryota</taxon>
        <taxon>Fungi</taxon>
        <taxon>Dikarya</taxon>
        <taxon>Ascomycota</taxon>
        <taxon>Saccharomycotina</taxon>
        <taxon>Pichiomycetes</taxon>
        <taxon>Debaryomycetaceae</taxon>
        <taxon>Hyphopichia</taxon>
    </lineage>
</organism>
<comment type="catalytic activity">
    <reaction evidence="12">
        <text>2,5-diamino-6-(1-D-ribitylamino)pyrimidin-4(3H)-one 5'-phosphate + NADP(+) = 2,5-diamino-6-(1-D-ribosylamino)pyrimidin-4(3H)-one 5'-phosphate + NADPH + H(+)</text>
        <dbReference type="Rhea" id="RHEA:27278"/>
        <dbReference type="ChEBI" id="CHEBI:15378"/>
        <dbReference type="ChEBI" id="CHEBI:57783"/>
        <dbReference type="ChEBI" id="CHEBI:58349"/>
        <dbReference type="ChEBI" id="CHEBI:58890"/>
        <dbReference type="ChEBI" id="CHEBI:59545"/>
        <dbReference type="EC" id="1.1.1.302"/>
    </reaction>
</comment>
<name>A0A1E4RFX5_9ASCO</name>
<keyword evidence="15" id="KW-1185">Reference proteome</keyword>
<dbReference type="SUPFAM" id="SSF53597">
    <property type="entry name" value="Dihydrofolate reductase-like"/>
    <property type="match status" value="1"/>
</dbReference>
<evidence type="ECO:0000256" key="11">
    <source>
        <dbReference type="ARBA" id="ARBA00047550"/>
    </source>
</evidence>
<evidence type="ECO:0000256" key="6">
    <source>
        <dbReference type="ARBA" id="ARBA00022619"/>
    </source>
</evidence>
<evidence type="ECO:0000256" key="8">
    <source>
        <dbReference type="ARBA" id="ARBA00023002"/>
    </source>
</evidence>
<comment type="catalytic activity">
    <reaction evidence="11">
        <text>2,5-diamino-6-(1-D-ribitylamino)pyrimidin-4(3H)-one 5'-phosphate + NAD(+) = 2,5-diamino-6-(1-D-ribosylamino)pyrimidin-4(3H)-one 5'-phosphate + NADH + H(+)</text>
        <dbReference type="Rhea" id="RHEA:27274"/>
        <dbReference type="ChEBI" id="CHEBI:15378"/>
        <dbReference type="ChEBI" id="CHEBI:57540"/>
        <dbReference type="ChEBI" id="CHEBI:57945"/>
        <dbReference type="ChEBI" id="CHEBI:58890"/>
        <dbReference type="ChEBI" id="CHEBI:59545"/>
        <dbReference type="EC" id="1.1.1.302"/>
    </reaction>
</comment>
<keyword evidence="7" id="KW-0521">NADP</keyword>
<comment type="pathway">
    <text evidence="2">Cofactor biosynthesis; riboflavin biosynthesis.</text>
</comment>
<dbReference type="Pfam" id="PF01872">
    <property type="entry name" value="RibD_C"/>
    <property type="match status" value="1"/>
</dbReference>
<evidence type="ECO:0000256" key="5">
    <source>
        <dbReference type="ARBA" id="ARBA00015035"/>
    </source>
</evidence>
<dbReference type="RefSeq" id="XP_020075227.1">
    <property type="nucleotide sequence ID" value="XM_020222352.1"/>
</dbReference>
<dbReference type="OrthoDB" id="5432at2759"/>